<comment type="caution">
    <text evidence="1">The sequence shown here is derived from an EMBL/GenBank/DDBJ whole genome shotgun (WGS) entry which is preliminary data.</text>
</comment>
<sequence length="190" mass="21441">MNTTRKIALEAKSIETANTLSSNLLEVSKKRAGMIPNMYATMANNDALLDAYIYSYESFRKNAGFTPQEQEVVFLSMNYENNCEYCMAAHSIIADRVSKVPKEVTDAIRNNTEIPDEKLKALSLFSKIMIEKRGYPSEADIENFLNAGYTKSHILGIITGAAVKTLSNYTNHIFDIPVDKAFESRFWTKE</sequence>
<proteinExistence type="predicted"/>
<dbReference type="Proteomes" id="UP000443153">
    <property type="component" value="Unassembled WGS sequence"/>
</dbReference>
<protein>
    <submittedName>
        <fullName evidence="1">Carboxymuconolactone decarboxylase family protein</fullName>
    </submittedName>
</protein>
<dbReference type="PANTHER" id="PTHR35446">
    <property type="entry name" value="SI:CH211-175M2.5"/>
    <property type="match status" value="1"/>
</dbReference>
<dbReference type="PANTHER" id="PTHR35446:SF3">
    <property type="entry name" value="CMD DOMAIN-CONTAINING PROTEIN"/>
    <property type="match status" value="1"/>
</dbReference>
<dbReference type="AlphaFoldDB" id="A0A6I2MM01"/>
<dbReference type="Gene3D" id="1.20.1290.10">
    <property type="entry name" value="AhpD-like"/>
    <property type="match status" value="1"/>
</dbReference>
<dbReference type="OrthoDB" id="9808310at2"/>
<reference evidence="1 2" key="1">
    <citation type="submission" date="2019-11" db="EMBL/GenBank/DDBJ databases">
        <title>Maribacter lutea sp. nov., a marine bacterium isolated from intertidal sand.</title>
        <authorList>
            <person name="Liu A."/>
        </authorList>
    </citation>
    <scope>NUCLEOTIDE SEQUENCE [LARGE SCALE GENOMIC DNA]</scope>
    <source>
        <strain evidence="1 2">RZ05</strain>
    </source>
</reference>
<accession>A0A6I2MM01</accession>
<name>A0A6I2MM01_9FLAO</name>
<gene>
    <name evidence="1" type="ORF">GJ691_11305</name>
</gene>
<organism evidence="1 2">
    <name type="scientific">Maribacter luteus</name>
    <dbReference type="NCBI Taxonomy" id="2594478"/>
    <lineage>
        <taxon>Bacteria</taxon>
        <taxon>Pseudomonadati</taxon>
        <taxon>Bacteroidota</taxon>
        <taxon>Flavobacteriia</taxon>
        <taxon>Flavobacteriales</taxon>
        <taxon>Flavobacteriaceae</taxon>
        <taxon>Maribacter</taxon>
    </lineage>
</organism>
<dbReference type="EMBL" id="WKJH01000010">
    <property type="protein sequence ID" value="MRX64758.1"/>
    <property type="molecule type" value="Genomic_DNA"/>
</dbReference>
<dbReference type="SUPFAM" id="SSF69118">
    <property type="entry name" value="AhpD-like"/>
    <property type="match status" value="1"/>
</dbReference>
<keyword evidence="2" id="KW-1185">Reference proteome</keyword>
<dbReference type="RefSeq" id="WP_154366945.1">
    <property type="nucleotide sequence ID" value="NZ_WKJH01000010.1"/>
</dbReference>
<dbReference type="InterPro" id="IPR029032">
    <property type="entry name" value="AhpD-like"/>
</dbReference>
<evidence type="ECO:0000313" key="2">
    <source>
        <dbReference type="Proteomes" id="UP000443153"/>
    </source>
</evidence>
<evidence type="ECO:0000313" key="1">
    <source>
        <dbReference type="EMBL" id="MRX64758.1"/>
    </source>
</evidence>